<keyword evidence="1" id="KW-0732">Signal</keyword>
<proteinExistence type="evidence at transcript level"/>
<protein>
    <submittedName>
        <fullName evidence="2">Conotoxin Superfamily S</fullName>
    </submittedName>
</protein>
<sequence>MMSKLGAMFVLLLLFTLASSQEKGDVQAGKTQKSDFYRTLTRSARGCTMSCAFQNNICQGTCHCSGSTNCYCASGHHLERWECKAKKILLFFFYKTSTALFHMVHMLLKLPWLFRSHRLQIFL</sequence>
<evidence type="ECO:0000256" key="1">
    <source>
        <dbReference type="SAM" id="SignalP"/>
    </source>
</evidence>
<feature type="chain" id="PRO_5005484191" evidence="1">
    <location>
        <begin position="21"/>
        <end position="123"/>
    </location>
</feature>
<reference evidence="2" key="1">
    <citation type="journal article" date="2015" name="Proc. Natl. Acad. Sci. U.S.A.">
        <title>Optimized deep-targeted proteotranscriptomic profiling reveals unexplored Conus toxin diversity and novel cysteine frameworks.</title>
        <authorList>
            <person name="Lavergne V."/>
            <person name="Harliwong I."/>
            <person name="Jones A."/>
            <person name="Miller D."/>
            <person name="Taft R.J."/>
            <person name="Alewood P.F."/>
        </authorList>
    </citation>
    <scope>NUCLEOTIDE SEQUENCE</scope>
    <source>
        <tissue evidence="2">Venom Duct</tissue>
    </source>
</reference>
<name>A0A0K2S6W4_CONEP</name>
<evidence type="ECO:0000313" key="2">
    <source>
        <dbReference type="EMBL" id="BAS22767.1"/>
    </source>
</evidence>
<organism evidence="2">
    <name type="scientific">Conus episcopatus</name>
    <name type="common">Bishop's cone</name>
    <dbReference type="NCBI Taxonomy" id="88764"/>
    <lineage>
        <taxon>Eukaryota</taxon>
        <taxon>Metazoa</taxon>
        <taxon>Spiralia</taxon>
        <taxon>Lophotrochozoa</taxon>
        <taxon>Mollusca</taxon>
        <taxon>Gastropoda</taxon>
        <taxon>Caenogastropoda</taxon>
        <taxon>Neogastropoda</taxon>
        <taxon>Conoidea</taxon>
        <taxon>Conidae</taxon>
        <taxon>Conus</taxon>
        <taxon>Darioconus</taxon>
    </lineage>
</organism>
<dbReference type="AlphaFoldDB" id="A0A0K2S6W4"/>
<dbReference type="EMBL" id="AK443333">
    <property type="protein sequence ID" value="BAS22767.1"/>
    <property type="molecule type" value="mRNA"/>
</dbReference>
<feature type="signal peptide" evidence="1">
    <location>
        <begin position="1"/>
        <end position="20"/>
    </location>
</feature>
<accession>A0A0K2S6W4</accession>